<dbReference type="Proteomes" id="UP001209878">
    <property type="component" value="Unassembled WGS sequence"/>
</dbReference>
<comment type="caution">
    <text evidence="2">The sequence shown here is derived from an EMBL/GenBank/DDBJ whole genome shotgun (WGS) entry which is preliminary data.</text>
</comment>
<organism evidence="2 3">
    <name type="scientific">Ridgeia piscesae</name>
    <name type="common">Tubeworm</name>
    <dbReference type="NCBI Taxonomy" id="27915"/>
    <lineage>
        <taxon>Eukaryota</taxon>
        <taxon>Metazoa</taxon>
        <taxon>Spiralia</taxon>
        <taxon>Lophotrochozoa</taxon>
        <taxon>Annelida</taxon>
        <taxon>Polychaeta</taxon>
        <taxon>Sedentaria</taxon>
        <taxon>Canalipalpata</taxon>
        <taxon>Sabellida</taxon>
        <taxon>Siboglinidae</taxon>
        <taxon>Ridgeia</taxon>
    </lineage>
</organism>
<feature type="compositionally biased region" description="Low complexity" evidence="1">
    <location>
        <begin position="135"/>
        <end position="150"/>
    </location>
</feature>
<keyword evidence="3" id="KW-1185">Reference proteome</keyword>
<reference evidence="2" key="1">
    <citation type="journal article" date="2023" name="Mol. Biol. Evol.">
        <title>Third-Generation Sequencing Reveals the Adaptive Role of the Epigenome in Three Deep-Sea Polychaetes.</title>
        <authorList>
            <person name="Perez M."/>
            <person name="Aroh O."/>
            <person name="Sun Y."/>
            <person name="Lan Y."/>
            <person name="Juniper S.K."/>
            <person name="Young C.R."/>
            <person name="Angers B."/>
            <person name="Qian P.Y."/>
        </authorList>
    </citation>
    <scope>NUCLEOTIDE SEQUENCE</scope>
    <source>
        <strain evidence="2">R07B-5</strain>
    </source>
</reference>
<feature type="compositionally biased region" description="Polar residues" evidence="1">
    <location>
        <begin position="37"/>
        <end position="56"/>
    </location>
</feature>
<dbReference type="EMBL" id="JAODUO010000178">
    <property type="protein sequence ID" value="KAK2187107.1"/>
    <property type="molecule type" value="Genomic_DNA"/>
</dbReference>
<gene>
    <name evidence="2" type="ORF">NP493_179g03020</name>
</gene>
<evidence type="ECO:0000313" key="2">
    <source>
        <dbReference type="EMBL" id="KAK2187107.1"/>
    </source>
</evidence>
<feature type="compositionally biased region" description="Low complexity" evidence="1">
    <location>
        <begin position="325"/>
        <end position="338"/>
    </location>
</feature>
<feature type="compositionally biased region" description="Basic and acidic residues" evidence="1">
    <location>
        <begin position="339"/>
        <end position="363"/>
    </location>
</feature>
<evidence type="ECO:0000313" key="3">
    <source>
        <dbReference type="Proteomes" id="UP001209878"/>
    </source>
</evidence>
<accession>A0AAD9P2U9</accession>
<sequence length="406" mass="45166">MSRYGTKTYSRSNQRESFASKAFDDVFGKDTKLSTAKAASTIQRWGKASFTSTRGSQVHDNDTRKRRNPDPPAEEEDMFCSDIFSFDSDDDGPKNPKRGMGYKIAEKPNNDNGPGVKSLKRANNDKTHATKPKKTNSTVSTSNSNSVHKTVASDPRKTASKQMSMDAFVSSNHTKLNVRHATSLRSSQPKSLQHDKPMKKTKKKFFRSSLNSSNESITDHNYSHTEDSTDDGLTQPSEDDEDKIVNKDTFESDDLEDLESGDPEIIFNSPKKRSAEKKKNAELQLSKAPVASSSENDTVHVNDSDSVCSSQSMSPATTRRLRVKIISGPGSDSGSDGSIRLERSNRGRLGLLDRTRDKSRKKGGEPIVRRLLTSPKKAYSWGYLTPLAHVIDLFLECSCVHWLNQF</sequence>
<evidence type="ECO:0000256" key="1">
    <source>
        <dbReference type="SAM" id="MobiDB-lite"/>
    </source>
</evidence>
<feature type="compositionally biased region" description="Acidic residues" evidence="1">
    <location>
        <begin position="251"/>
        <end position="262"/>
    </location>
</feature>
<protein>
    <submittedName>
        <fullName evidence="2">Uncharacterized protein</fullName>
    </submittedName>
</protein>
<name>A0AAD9P2U9_RIDPI</name>
<dbReference type="AlphaFoldDB" id="A0AAD9P2U9"/>
<feature type="compositionally biased region" description="Low complexity" evidence="1">
    <location>
        <begin position="304"/>
        <end position="314"/>
    </location>
</feature>
<feature type="region of interest" description="Disordered" evidence="1">
    <location>
        <begin position="37"/>
        <end position="363"/>
    </location>
</feature>
<feature type="compositionally biased region" description="Basic and acidic residues" evidence="1">
    <location>
        <begin position="217"/>
        <end position="227"/>
    </location>
</feature>
<proteinExistence type="predicted"/>